<evidence type="ECO:0000256" key="1">
    <source>
        <dbReference type="ARBA" id="ARBA00022714"/>
    </source>
</evidence>
<keyword evidence="2" id="KW-0479">Metal-binding</keyword>
<dbReference type="Gene3D" id="2.102.10.10">
    <property type="entry name" value="Rieske [2Fe-2S] iron-sulphur domain"/>
    <property type="match status" value="1"/>
</dbReference>
<dbReference type="EMBL" id="FOVH01000028">
    <property type="protein sequence ID" value="SFQ36004.1"/>
    <property type="molecule type" value="Genomic_DNA"/>
</dbReference>
<evidence type="ECO:0000256" key="7">
    <source>
        <dbReference type="SAM" id="MobiDB-lite"/>
    </source>
</evidence>
<dbReference type="GO" id="GO:0046872">
    <property type="term" value="F:metal ion binding"/>
    <property type="evidence" value="ECO:0007669"/>
    <property type="project" value="UniProtKB-KW"/>
</dbReference>
<keyword evidence="4" id="KW-0411">Iron-sulfur</keyword>
<sequence>MSMPQKMMRRLERAEALDGAAKPVSKAVQRAVRPRLVRNLLSGTNLGHPLHPTLTDVPIGAWSMAALLDIAGGRDAEPAADLLVRTGVVAALPTAITGLNDWSDTLGPERRVGLVHAASNSAALGLYVASAVARARGKRRQGKVLGFVGWGVLAASAYLGGHLSFVRGVNVNRTAWLQGPEEWTPTLAEAELSDGEHRTVDVGGVRVLLHRMSGEVYALAATCSHMGGPLDEGTFEEGCVVCPWHGSTFRFADGGIVRGPASAQQPCYETRVQDGRIEVRVPPKGVPERTVEEHPHRKSRRALTRMSAS</sequence>
<dbReference type="GO" id="GO:0004497">
    <property type="term" value="F:monooxygenase activity"/>
    <property type="evidence" value="ECO:0007669"/>
    <property type="project" value="UniProtKB-ARBA"/>
</dbReference>
<dbReference type="RefSeq" id="WP_024936209.1">
    <property type="nucleotide sequence ID" value="NZ_CP083237.1"/>
</dbReference>
<dbReference type="GO" id="GO:0051213">
    <property type="term" value="F:dioxygenase activity"/>
    <property type="evidence" value="ECO:0007669"/>
    <property type="project" value="UniProtKB-KW"/>
</dbReference>
<evidence type="ECO:0000313" key="10">
    <source>
        <dbReference type="EMBL" id="SFQ36004.1"/>
    </source>
</evidence>
<organism evidence="10 11">
    <name type="scientific">Actinomadura madurae</name>
    <dbReference type="NCBI Taxonomy" id="1993"/>
    <lineage>
        <taxon>Bacteria</taxon>
        <taxon>Bacillati</taxon>
        <taxon>Actinomycetota</taxon>
        <taxon>Actinomycetes</taxon>
        <taxon>Streptosporangiales</taxon>
        <taxon>Thermomonosporaceae</taxon>
        <taxon>Actinomadura</taxon>
    </lineage>
</organism>
<evidence type="ECO:0000256" key="5">
    <source>
        <dbReference type="ARBA" id="ARBA00034078"/>
    </source>
</evidence>
<dbReference type="PROSITE" id="PS51296">
    <property type="entry name" value="RIESKE"/>
    <property type="match status" value="1"/>
</dbReference>
<keyword evidence="3" id="KW-0408">Iron</keyword>
<evidence type="ECO:0000259" key="9">
    <source>
        <dbReference type="PROSITE" id="PS51296"/>
    </source>
</evidence>
<feature type="transmembrane region" description="Helical" evidence="8">
    <location>
        <begin position="144"/>
        <end position="165"/>
    </location>
</feature>
<protein>
    <submittedName>
        <fullName evidence="10">Ferredoxin subunit of nitrite reductase or a ring-hydroxylating dioxygenase</fullName>
    </submittedName>
</protein>
<dbReference type="Pfam" id="PF00355">
    <property type="entry name" value="Rieske"/>
    <property type="match status" value="1"/>
</dbReference>
<dbReference type="InterPro" id="IPR036922">
    <property type="entry name" value="Rieske_2Fe-2S_sf"/>
</dbReference>
<evidence type="ECO:0000256" key="3">
    <source>
        <dbReference type="ARBA" id="ARBA00023004"/>
    </source>
</evidence>
<dbReference type="PANTHER" id="PTHR21496:SF0">
    <property type="entry name" value="RIESKE DOMAIN-CONTAINING PROTEIN"/>
    <property type="match status" value="1"/>
</dbReference>
<keyword evidence="8" id="KW-0812">Transmembrane</keyword>
<dbReference type="AlphaFoldDB" id="A0A1I5XVR6"/>
<dbReference type="SUPFAM" id="SSF50022">
    <property type="entry name" value="ISP domain"/>
    <property type="match status" value="1"/>
</dbReference>
<dbReference type="eggNOG" id="COG2146">
    <property type="taxonomic scope" value="Bacteria"/>
</dbReference>
<comment type="similarity">
    <text evidence="6">Belongs to the bacterial ring-hydroxylating dioxygenase ferredoxin component family.</text>
</comment>
<name>A0A1I5XVR6_9ACTN</name>
<keyword evidence="1" id="KW-0001">2Fe-2S</keyword>
<feature type="region of interest" description="Disordered" evidence="7">
    <location>
        <begin position="283"/>
        <end position="309"/>
    </location>
</feature>
<keyword evidence="8" id="KW-0472">Membrane</keyword>
<dbReference type="Proteomes" id="UP000183413">
    <property type="component" value="Unassembled WGS sequence"/>
</dbReference>
<proteinExistence type="inferred from homology"/>
<dbReference type="Pfam" id="PF09990">
    <property type="entry name" value="DUF2231"/>
    <property type="match status" value="1"/>
</dbReference>
<dbReference type="InterPro" id="IPR019251">
    <property type="entry name" value="DUF2231_TM"/>
</dbReference>
<dbReference type="InParanoid" id="A0A1I5XVR6"/>
<dbReference type="InterPro" id="IPR017941">
    <property type="entry name" value="Rieske_2Fe-2S"/>
</dbReference>
<evidence type="ECO:0000256" key="2">
    <source>
        <dbReference type="ARBA" id="ARBA00022723"/>
    </source>
</evidence>
<keyword evidence="10" id="KW-0223">Dioxygenase</keyword>
<feature type="compositionally biased region" description="Basic and acidic residues" evidence="7">
    <location>
        <begin position="283"/>
        <end position="295"/>
    </location>
</feature>
<comment type="cofactor">
    <cofactor evidence="5">
        <name>[2Fe-2S] cluster</name>
        <dbReference type="ChEBI" id="CHEBI:190135"/>
    </cofactor>
</comment>
<reference evidence="10 11" key="1">
    <citation type="submission" date="2016-10" db="EMBL/GenBank/DDBJ databases">
        <authorList>
            <person name="de Groot N.N."/>
        </authorList>
    </citation>
    <scope>NUCLEOTIDE SEQUENCE [LARGE SCALE GENOMIC DNA]</scope>
    <source>
        <strain evidence="10 11">DSM 43067</strain>
    </source>
</reference>
<dbReference type="PANTHER" id="PTHR21496">
    <property type="entry name" value="FERREDOXIN-RELATED"/>
    <property type="match status" value="1"/>
</dbReference>
<keyword evidence="10" id="KW-0560">Oxidoreductase</keyword>
<dbReference type="GO" id="GO:0016705">
    <property type="term" value="F:oxidoreductase activity, acting on paired donors, with incorporation or reduction of molecular oxygen"/>
    <property type="evidence" value="ECO:0007669"/>
    <property type="project" value="UniProtKB-ARBA"/>
</dbReference>
<dbReference type="GeneID" id="99649059"/>
<feature type="domain" description="Rieske" evidence="9">
    <location>
        <begin position="184"/>
        <end position="279"/>
    </location>
</feature>
<dbReference type="STRING" id="1993.SAMN04489713_12873"/>
<evidence type="ECO:0000313" key="11">
    <source>
        <dbReference type="Proteomes" id="UP000183413"/>
    </source>
</evidence>
<keyword evidence="11" id="KW-1185">Reference proteome</keyword>
<evidence type="ECO:0000256" key="8">
    <source>
        <dbReference type="SAM" id="Phobius"/>
    </source>
</evidence>
<gene>
    <name evidence="10" type="ORF">SAMN04489713_12873</name>
</gene>
<dbReference type="GO" id="GO:0051537">
    <property type="term" value="F:2 iron, 2 sulfur cluster binding"/>
    <property type="evidence" value="ECO:0007669"/>
    <property type="project" value="UniProtKB-KW"/>
</dbReference>
<evidence type="ECO:0000256" key="4">
    <source>
        <dbReference type="ARBA" id="ARBA00023014"/>
    </source>
</evidence>
<evidence type="ECO:0000256" key="6">
    <source>
        <dbReference type="ARBA" id="ARBA00038001"/>
    </source>
</evidence>
<accession>A0A1I5XVR6</accession>
<keyword evidence="8" id="KW-1133">Transmembrane helix</keyword>